<evidence type="ECO:0000313" key="2">
    <source>
        <dbReference type="Proteomes" id="UP000472263"/>
    </source>
</evidence>
<evidence type="ECO:0000313" key="1">
    <source>
        <dbReference type="Ensembl" id="ENSMMDP00005009711.1"/>
    </source>
</evidence>
<organism evidence="1 2">
    <name type="scientific">Myripristis murdjan</name>
    <name type="common">pinecone soldierfish</name>
    <dbReference type="NCBI Taxonomy" id="586833"/>
    <lineage>
        <taxon>Eukaryota</taxon>
        <taxon>Metazoa</taxon>
        <taxon>Chordata</taxon>
        <taxon>Craniata</taxon>
        <taxon>Vertebrata</taxon>
        <taxon>Euteleostomi</taxon>
        <taxon>Actinopterygii</taxon>
        <taxon>Neopterygii</taxon>
        <taxon>Teleostei</taxon>
        <taxon>Neoteleostei</taxon>
        <taxon>Acanthomorphata</taxon>
        <taxon>Holocentriformes</taxon>
        <taxon>Holocentridae</taxon>
        <taxon>Myripristis</taxon>
    </lineage>
</organism>
<reference evidence="1" key="2">
    <citation type="submission" date="2025-08" db="UniProtKB">
        <authorList>
            <consortium name="Ensembl"/>
        </authorList>
    </citation>
    <scope>IDENTIFICATION</scope>
</reference>
<dbReference type="PANTHER" id="PTHR13333:SF7">
    <property type="entry name" value="M-AAA PROTEASE-INTERACTING PROTEIN 1, MITOCHONDRIAL"/>
    <property type="match status" value="1"/>
</dbReference>
<reference evidence="1" key="1">
    <citation type="submission" date="2019-06" db="EMBL/GenBank/DDBJ databases">
        <authorList>
            <consortium name="Wellcome Sanger Institute Data Sharing"/>
        </authorList>
    </citation>
    <scope>NUCLEOTIDE SEQUENCE [LARGE SCALE GENOMIC DNA]</scope>
</reference>
<dbReference type="GO" id="GO:0005743">
    <property type="term" value="C:mitochondrial inner membrane"/>
    <property type="evidence" value="ECO:0007669"/>
    <property type="project" value="TreeGrafter"/>
</dbReference>
<dbReference type="AlphaFoldDB" id="A0A667XKZ5"/>
<dbReference type="Proteomes" id="UP000472263">
    <property type="component" value="Chromosome 16"/>
</dbReference>
<dbReference type="PANTHER" id="PTHR13333">
    <property type="entry name" value="M-AAA PROTEASE-INTERACTING PROTEIN 1, MITOCHONDRIAL"/>
    <property type="match status" value="1"/>
</dbReference>
<protein>
    <submittedName>
        <fullName evidence="1">Si:dkey-82o10.4</fullName>
    </submittedName>
</protein>
<gene>
    <name evidence="1" type="primary">si:dkey-82o10.4</name>
</gene>
<proteinExistence type="predicted"/>
<dbReference type="InParanoid" id="A0A667XKZ5"/>
<sequence length="283" mass="31612">MHNAAGNAALMQRISGLAACRELGGLAARSYRAWPRDRGSNSGLPAVQWAGVRVFTGAAAAPGRRLGRLRGRRFVFAGQTHRLFSTEPSGEPGSSAGHRGISVVGIPDPITWIRCKVIMYLIELYFELGITSVEFDNGVKQALVHVSNKMSRGKFEELRGLVSNEMVNYVEKKCKSLTDAQRQQLAISMDDIIFLLPEDVSVFFDQNGRKFCFVVMRFWLLSTLEGPDDPEGSKIFKVTSDEDGGPRRKIVTAVYEFHRELTTGAPPDWTVTNVWHWHWKLAE</sequence>
<dbReference type="OrthoDB" id="7249367at2759"/>
<name>A0A667XKZ5_9TELE</name>
<dbReference type="GeneTree" id="ENSGT00390000004145"/>
<dbReference type="GO" id="GO:0043022">
    <property type="term" value="F:ribosome binding"/>
    <property type="evidence" value="ECO:0007669"/>
    <property type="project" value="TreeGrafter"/>
</dbReference>
<keyword evidence="2" id="KW-1185">Reference proteome</keyword>
<accession>A0A667XKZ5</accession>
<dbReference type="Ensembl" id="ENSMMDT00005010014.1">
    <property type="protein sequence ID" value="ENSMMDP00005009711.1"/>
    <property type="gene ID" value="ENSMMDG00005005298.1"/>
</dbReference>
<dbReference type="GO" id="GO:0032979">
    <property type="term" value="P:protein insertion into mitochondrial inner membrane from matrix"/>
    <property type="evidence" value="ECO:0007669"/>
    <property type="project" value="TreeGrafter"/>
</dbReference>
<reference evidence="1" key="3">
    <citation type="submission" date="2025-09" db="UniProtKB">
        <authorList>
            <consortium name="Ensembl"/>
        </authorList>
    </citation>
    <scope>IDENTIFICATION</scope>
</reference>